<name>X1LJ45_9ZZZZ</name>
<feature type="compositionally biased region" description="Basic and acidic residues" evidence="1">
    <location>
        <begin position="37"/>
        <end position="54"/>
    </location>
</feature>
<accession>X1LJ45</accession>
<gene>
    <name evidence="2" type="ORF">S06H3_31019</name>
</gene>
<evidence type="ECO:0000256" key="1">
    <source>
        <dbReference type="SAM" id="MobiDB-lite"/>
    </source>
</evidence>
<dbReference type="AlphaFoldDB" id="X1LJ45"/>
<evidence type="ECO:0008006" key="3">
    <source>
        <dbReference type="Google" id="ProtNLM"/>
    </source>
</evidence>
<evidence type="ECO:0000313" key="2">
    <source>
        <dbReference type="EMBL" id="GAI19103.1"/>
    </source>
</evidence>
<sequence>AILGRQAVEEEKKRRVTVSQPTKHRTAAPLAPVKITKPVEKPKEKEEKKEEIPVDRSIDSVGLNDKVVGFLQGSEIYNESQVKSIKELVKIKGIGVATARKIMNKIRE</sequence>
<feature type="non-terminal residue" evidence="2">
    <location>
        <position position="1"/>
    </location>
</feature>
<dbReference type="EMBL" id="BARV01018326">
    <property type="protein sequence ID" value="GAI19103.1"/>
    <property type="molecule type" value="Genomic_DNA"/>
</dbReference>
<dbReference type="Gene3D" id="1.10.150.20">
    <property type="entry name" value="5' to 3' exonuclease, C-terminal subdomain"/>
    <property type="match status" value="1"/>
</dbReference>
<reference evidence="2" key="1">
    <citation type="journal article" date="2014" name="Front. Microbiol.">
        <title>High frequency of phylogenetically diverse reductive dehalogenase-homologous genes in deep subseafloor sedimentary metagenomes.</title>
        <authorList>
            <person name="Kawai M."/>
            <person name="Futagami T."/>
            <person name="Toyoda A."/>
            <person name="Takaki Y."/>
            <person name="Nishi S."/>
            <person name="Hori S."/>
            <person name="Arai W."/>
            <person name="Tsubouchi T."/>
            <person name="Morono Y."/>
            <person name="Uchiyama I."/>
            <person name="Ito T."/>
            <person name="Fujiyama A."/>
            <person name="Inagaki F."/>
            <person name="Takami H."/>
        </authorList>
    </citation>
    <scope>NUCLEOTIDE SEQUENCE</scope>
    <source>
        <strain evidence="2">Expedition CK06-06</strain>
    </source>
</reference>
<organism evidence="2">
    <name type="scientific">marine sediment metagenome</name>
    <dbReference type="NCBI Taxonomy" id="412755"/>
    <lineage>
        <taxon>unclassified sequences</taxon>
        <taxon>metagenomes</taxon>
        <taxon>ecological metagenomes</taxon>
    </lineage>
</organism>
<feature type="region of interest" description="Disordered" evidence="1">
    <location>
        <begin position="1"/>
        <end position="54"/>
    </location>
</feature>
<protein>
    <recommendedName>
        <fullName evidence="3">Helix-hairpin-helix DNA-binding motif class 1 domain-containing protein</fullName>
    </recommendedName>
</protein>
<proteinExistence type="predicted"/>
<comment type="caution">
    <text evidence="2">The sequence shown here is derived from an EMBL/GenBank/DDBJ whole genome shotgun (WGS) entry which is preliminary data.</text>
</comment>